<proteinExistence type="predicted"/>
<comment type="caution">
    <text evidence="2">The sequence shown here is derived from an EMBL/GenBank/DDBJ whole genome shotgun (WGS) entry which is preliminary data.</text>
</comment>
<gene>
    <name evidence="2" type="ORF">NP596_14750</name>
</gene>
<keyword evidence="3" id="KW-1185">Reference proteome</keyword>
<reference evidence="2 3" key="1">
    <citation type="submission" date="2022-07" db="EMBL/GenBank/DDBJ databases">
        <title>Methylomonas rivi sp. nov., Methylomonas rosea sp. nov., Methylomonas aureus sp. nov. and Methylomonas subterranea sp. nov., four novel methanotrophs isolated from a freshwater creek and the deep terrestrial subsurface.</title>
        <authorList>
            <person name="Abin C."/>
            <person name="Sankaranarayanan K."/>
            <person name="Garner C."/>
            <person name="Sindelar R."/>
            <person name="Kotary K."/>
            <person name="Garner R."/>
            <person name="Barclay S."/>
            <person name="Lawson P."/>
            <person name="Krumholz L."/>
        </authorList>
    </citation>
    <scope>NUCLEOTIDE SEQUENCE [LARGE SCALE GENOMIC DNA]</scope>
    <source>
        <strain evidence="2 3">WSC-6</strain>
    </source>
</reference>
<evidence type="ECO:0000256" key="1">
    <source>
        <dbReference type="SAM" id="Phobius"/>
    </source>
</evidence>
<dbReference type="RefSeq" id="WP_256616145.1">
    <property type="nucleotide sequence ID" value="NZ_JANIBK010000092.1"/>
</dbReference>
<keyword evidence="1" id="KW-0472">Membrane</keyword>
<evidence type="ECO:0000313" key="3">
    <source>
        <dbReference type="Proteomes" id="UP001524586"/>
    </source>
</evidence>
<keyword evidence="1" id="KW-0812">Transmembrane</keyword>
<keyword evidence="1" id="KW-1133">Transmembrane helix</keyword>
<accession>A0ABT1U7F7</accession>
<dbReference type="Proteomes" id="UP001524586">
    <property type="component" value="Unassembled WGS sequence"/>
</dbReference>
<sequence length="134" mass="15347">MKSIKKSFFIGAAILVLAAPDLAWEYASHLLHMLYEALSFLLEEVLIHGLGFTKHRAQMLVFYTLLFFLCGLIGYLWRRWPFLVETAKAHLVSLLFRARDHAMEIWLAMSAVQKLKLLTANAIGLWLAISLLLM</sequence>
<organism evidence="2 3">
    <name type="scientific">Methylomonas rivi</name>
    <dbReference type="NCBI Taxonomy" id="2952226"/>
    <lineage>
        <taxon>Bacteria</taxon>
        <taxon>Pseudomonadati</taxon>
        <taxon>Pseudomonadota</taxon>
        <taxon>Gammaproteobacteria</taxon>
        <taxon>Methylococcales</taxon>
        <taxon>Methylococcaceae</taxon>
        <taxon>Methylomonas</taxon>
    </lineage>
</organism>
<feature type="transmembrane region" description="Helical" evidence="1">
    <location>
        <begin position="60"/>
        <end position="77"/>
    </location>
</feature>
<name>A0ABT1U7F7_9GAMM</name>
<evidence type="ECO:0000313" key="2">
    <source>
        <dbReference type="EMBL" id="MCQ8129717.1"/>
    </source>
</evidence>
<dbReference type="EMBL" id="JANIBK010000092">
    <property type="protein sequence ID" value="MCQ8129717.1"/>
    <property type="molecule type" value="Genomic_DNA"/>
</dbReference>
<protein>
    <submittedName>
        <fullName evidence="2">Uncharacterized protein</fullName>
    </submittedName>
</protein>